<dbReference type="Pfam" id="PF00248">
    <property type="entry name" value="Aldo_ket_red"/>
    <property type="match status" value="1"/>
</dbReference>
<gene>
    <name evidence="5" type="ORF">KSZ_43550</name>
</gene>
<dbReference type="PRINTS" id="PR01577">
    <property type="entry name" value="KCNABCHANNEL"/>
</dbReference>
<name>A0ABQ3VKZ1_9CHLR</name>
<protein>
    <submittedName>
        <fullName evidence="5">Glyceraldehyde 3-phosphate reductase</fullName>
    </submittedName>
</protein>
<organism evidence="5 6">
    <name type="scientific">Dictyobacter formicarum</name>
    <dbReference type="NCBI Taxonomy" id="2778368"/>
    <lineage>
        <taxon>Bacteria</taxon>
        <taxon>Bacillati</taxon>
        <taxon>Chloroflexota</taxon>
        <taxon>Ktedonobacteria</taxon>
        <taxon>Ktedonobacterales</taxon>
        <taxon>Dictyobacteraceae</taxon>
        <taxon>Dictyobacter</taxon>
    </lineage>
</organism>
<feature type="domain" description="NADP-dependent oxidoreductase" evidence="4">
    <location>
        <begin position="31"/>
        <end position="330"/>
    </location>
</feature>
<comment type="similarity">
    <text evidence="1">Belongs to the shaker potassium channel beta subunit family.</text>
</comment>
<dbReference type="InterPro" id="IPR005399">
    <property type="entry name" value="K_chnl_volt-dep_bsu_KCNAB-rel"/>
</dbReference>
<reference evidence="5 6" key="1">
    <citation type="journal article" date="2021" name="Int. J. Syst. Evol. Microbiol.">
        <title>Reticulibacter mediterranei gen. nov., sp. nov., within the new family Reticulibacteraceae fam. nov., and Ktedonospora formicarum gen. nov., sp. nov., Ktedonobacter robiniae sp. nov., Dictyobacter formicarum sp. nov. and Dictyobacter arantiisoli sp. nov., belonging to the class Ktedonobacteria.</title>
        <authorList>
            <person name="Yabe S."/>
            <person name="Zheng Y."/>
            <person name="Wang C.M."/>
            <person name="Sakai Y."/>
            <person name="Abe K."/>
            <person name="Yokota A."/>
            <person name="Donadio S."/>
            <person name="Cavaletti L."/>
            <person name="Monciardini P."/>
        </authorList>
    </citation>
    <scope>NUCLEOTIDE SEQUENCE [LARGE SCALE GENOMIC DNA]</scope>
    <source>
        <strain evidence="5 6">SOSP1-9</strain>
    </source>
</reference>
<dbReference type="PANTHER" id="PTHR43150">
    <property type="entry name" value="HYPERKINETIC, ISOFORM M"/>
    <property type="match status" value="1"/>
</dbReference>
<keyword evidence="3" id="KW-0560">Oxidoreductase</keyword>
<dbReference type="CDD" id="cd19089">
    <property type="entry name" value="AKR_AKR14A1_2"/>
    <property type="match status" value="1"/>
</dbReference>
<dbReference type="InterPro" id="IPR036812">
    <property type="entry name" value="NAD(P)_OxRdtase_dom_sf"/>
</dbReference>
<evidence type="ECO:0000256" key="1">
    <source>
        <dbReference type="ARBA" id="ARBA00006515"/>
    </source>
</evidence>
<proteinExistence type="inferred from homology"/>
<sequence>MNEHQMSFMDDRYEKMLYNRCGNSGLLLPAISLGAHETFGSYRDEDTTRACLYRAFDLGITHFDLANNYGRPPGTAELIVGKILKSMPRDELIISSKAGYHMWEGPYGEWLSKKSLVASLDQSLRRLKLEYVDIFYAHRPDPQTPLEETMEALDLIVRQGKALYIGVSNFSGVQLEQAIQVRQRMNLSPITVDQQRYNLLERHCEQDLFGHTERNGIGVIAFSPLSKGVLSNKYLGNQLPEDSRAVNIWGKKSLHEVSSRAKLDKVQQLNLLAQQRGQTLAQMAIAWSLYHPAVTSVLIGASRVEQIEENVAALQNLEFSPLELNAINAICLSS</sequence>
<keyword evidence="2" id="KW-0521">NADP</keyword>
<dbReference type="PANTHER" id="PTHR43150:SF4">
    <property type="entry name" value="L-GLYCERALDEHYDE 3-PHOSPHATE REDUCTASE"/>
    <property type="match status" value="1"/>
</dbReference>
<evidence type="ECO:0000256" key="2">
    <source>
        <dbReference type="ARBA" id="ARBA00022857"/>
    </source>
</evidence>
<dbReference type="SUPFAM" id="SSF51430">
    <property type="entry name" value="NAD(P)-linked oxidoreductase"/>
    <property type="match status" value="1"/>
</dbReference>
<dbReference type="RefSeq" id="WP_236022998.1">
    <property type="nucleotide sequence ID" value="NZ_BNJJ01000012.1"/>
</dbReference>
<evidence type="ECO:0000259" key="4">
    <source>
        <dbReference type="Pfam" id="PF00248"/>
    </source>
</evidence>
<keyword evidence="6" id="KW-1185">Reference proteome</keyword>
<evidence type="ECO:0000313" key="6">
    <source>
        <dbReference type="Proteomes" id="UP000635565"/>
    </source>
</evidence>
<dbReference type="InterPro" id="IPR023210">
    <property type="entry name" value="NADP_OxRdtase_dom"/>
</dbReference>
<evidence type="ECO:0000313" key="5">
    <source>
        <dbReference type="EMBL" id="GHO86349.1"/>
    </source>
</evidence>
<accession>A0ABQ3VKZ1</accession>
<dbReference type="EMBL" id="BNJJ01000012">
    <property type="protein sequence ID" value="GHO86349.1"/>
    <property type="molecule type" value="Genomic_DNA"/>
</dbReference>
<evidence type="ECO:0000256" key="3">
    <source>
        <dbReference type="ARBA" id="ARBA00023002"/>
    </source>
</evidence>
<dbReference type="Proteomes" id="UP000635565">
    <property type="component" value="Unassembled WGS sequence"/>
</dbReference>
<dbReference type="Gene3D" id="3.20.20.100">
    <property type="entry name" value="NADP-dependent oxidoreductase domain"/>
    <property type="match status" value="1"/>
</dbReference>
<comment type="caution">
    <text evidence="5">The sequence shown here is derived from an EMBL/GenBank/DDBJ whole genome shotgun (WGS) entry which is preliminary data.</text>
</comment>